<keyword evidence="4" id="KW-0663">Pyridoxal phosphate</keyword>
<dbReference type="InterPro" id="IPR015424">
    <property type="entry name" value="PyrdxlP-dep_Trfase"/>
</dbReference>
<name>A0A8B0SSV4_9GAMM</name>
<dbReference type="InterPro" id="IPR015422">
    <property type="entry name" value="PyrdxlP-dep_Trfase_small"/>
</dbReference>
<dbReference type="InterPro" id="IPR050859">
    <property type="entry name" value="Class-I_PLP-dep_aminotransf"/>
</dbReference>
<gene>
    <name evidence="6" type="ORF">J1836_00345</name>
    <name evidence="7" type="ORF">J1836_020270</name>
</gene>
<keyword evidence="8" id="KW-1185">Reference proteome</keyword>
<evidence type="ECO:0000313" key="6">
    <source>
        <dbReference type="EMBL" id="MBO0611388.1"/>
    </source>
</evidence>
<keyword evidence="2 7" id="KW-0032">Aminotransferase</keyword>
<dbReference type="InterPro" id="IPR015421">
    <property type="entry name" value="PyrdxlP-dep_Trfase_major"/>
</dbReference>
<evidence type="ECO:0000313" key="8">
    <source>
        <dbReference type="Proteomes" id="UP000664466"/>
    </source>
</evidence>
<dbReference type="CDD" id="cd00609">
    <property type="entry name" value="AAT_like"/>
    <property type="match status" value="1"/>
</dbReference>
<evidence type="ECO:0000313" key="7">
    <source>
        <dbReference type="EMBL" id="QTX13088.1"/>
    </source>
</evidence>
<evidence type="ECO:0000256" key="1">
    <source>
        <dbReference type="ARBA" id="ARBA00001933"/>
    </source>
</evidence>
<keyword evidence="7" id="KW-0614">Plasmid</keyword>
<dbReference type="Gene3D" id="3.90.1150.10">
    <property type="entry name" value="Aspartate Aminotransferase, domain 1"/>
    <property type="match status" value="1"/>
</dbReference>
<dbReference type="SUPFAM" id="SSF53383">
    <property type="entry name" value="PLP-dependent transferases"/>
    <property type="match status" value="1"/>
</dbReference>
<evidence type="ECO:0000259" key="5">
    <source>
        <dbReference type="Pfam" id="PF00155"/>
    </source>
</evidence>
<evidence type="ECO:0000256" key="2">
    <source>
        <dbReference type="ARBA" id="ARBA00022576"/>
    </source>
</evidence>
<feature type="domain" description="Aminotransferase class I/classII large" evidence="5">
    <location>
        <begin position="2"/>
        <end position="188"/>
    </location>
</feature>
<dbReference type="EMBL" id="JAFMPM010000004">
    <property type="protein sequence ID" value="MBO0611388.1"/>
    <property type="molecule type" value="Genomic_DNA"/>
</dbReference>
<dbReference type="AlphaFoldDB" id="A0A8B0SSV4"/>
<evidence type="ECO:0000256" key="4">
    <source>
        <dbReference type="ARBA" id="ARBA00022898"/>
    </source>
</evidence>
<dbReference type="Pfam" id="PF00155">
    <property type="entry name" value="Aminotran_1_2"/>
    <property type="match status" value="1"/>
</dbReference>
<accession>A0A8B0SSV4</accession>
<dbReference type="PANTHER" id="PTHR42790">
    <property type="entry name" value="AMINOTRANSFERASE"/>
    <property type="match status" value="1"/>
</dbReference>
<dbReference type="EMBL" id="CP072750">
    <property type="protein sequence ID" value="QTX13088.1"/>
    <property type="molecule type" value="Genomic_DNA"/>
</dbReference>
<sequence length="198" mass="21986">MLLIEDDIYGDLGFNGARPPNLLSIEPEPANGNVIYCASFSKTVAQGLRIGWMVLPERFFRRAEYLKYVANLAAPTLPQLALADFLTHGGYERYLRQVQTRYARQIDLFSHAISQHFPAGTRVTQPKGGFVLWVELAAGTDTLLMTQDLLKQGISIAPGQIFSATQKYRNCIRLSCAQPWTAEVEAAMVKVGRHGDGK</sequence>
<reference evidence="7" key="2">
    <citation type="submission" date="2021-04" db="EMBL/GenBank/DDBJ databases">
        <title>Complete Genome and methylome analysis of Thiothrix fructosivorans ATCC 49748.</title>
        <authorList>
            <person name="Fomenkov A."/>
            <person name="Sun L."/>
            <person name="Vincze T."/>
            <person name="Grabovich M.Y."/>
            <person name="Roberts R.J."/>
        </authorList>
    </citation>
    <scope>NUCLEOTIDE SEQUENCE</scope>
    <source>
        <strain evidence="7">ATCC 49748</strain>
        <plasmid evidence="7">pTfr153</plasmid>
    </source>
</reference>
<evidence type="ECO:0000256" key="3">
    <source>
        <dbReference type="ARBA" id="ARBA00022679"/>
    </source>
</evidence>
<protein>
    <submittedName>
        <fullName evidence="7">PLP-dependent aminotransferase family protein</fullName>
    </submittedName>
</protein>
<comment type="cofactor">
    <cofactor evidence="1">
        <name>pyridoxal 5'-phosphate</name>
        <dbReference type="ChEBI" id="CHEBI:597326"/>
    </cofactor>
</comment>
<dbReference type="GO" id="GO:1901605">
    <property type="term" value="P:alpha-amino acid metabolic process"/>
    <property type="evidence" value="ECO:0007669"/>
    <property type="project" value="TreeGrafter"/>
</dbReference>
<proteinExistence type="predicted"/>
<keyword evidence="3 7" id="KW-0808">Transferase</keyword>
<dbReference type="Proteomes" id="UP000664466">
    <property type="component" value="Unassembled WGS sequence"/>
</dbReference>
<dbReference type="GO" id="GO:0008483">
    <property type="term" value="F:transaminase activity"/>
    <property type="evidence" value="ECO:0007669"/>
    <property type="project" value="UniProtKB-KW"/>
</dbReference>
<dbReference type="PANTHER" id="PTHR42790:SF7">
    <property type="entry name" value="GNTR FAMILY TRANSCRIPTIONAL REGULATORY PROTEIN"/>
    <property type="match status" value="1"/>
</dbReference>
<geneLocation type="plasmid" evidence="7">
    <name>pTfr153</name>
</geneLocation>
<organism evidence="7">
    <name type="scientific">Thiothrix fructosivorans</name>
    <dbReference type="NCBI Taxonomy" id="111770"/>
    <lineage>
        <taxon>Bacteria</taxon>
        <taxon>Pseudomonadati</taxon>
        <taxon>Pseudomonadota</taxon>
        <taxon>Gammaproteobacteria</taxon>
        <taxon>Thiotrichales</taxon>
        <taxon>Thiotrichaceae</taxon>
        <taxon>Thiothrix</taxon>
    </lineage>
</organism>
<dbReference type="Gene3D" id="3.40.640.10">
    <property type="entry name" value="Type I PLP-dependent aspartate aminotransferase-like (Major domain)"/>
    <property type="match status" value="1"/>
</dbReference>
<dbReference type="GO" id="GO:0030170">
    <property type="term" value="F:pyridoxal phosphate binding"/>
    <property type="evidence" value="ECO:0007669"/>
    <property type="project" value="InterPro"/>
</dbReference>
<reference evidence="6 8" key="1">
    <citation type="submission" date="2021-03" db="EMBL/GenBank/DDBJ databases">
        <title>Draft genome and methylome analysis of Thiotrix fructosivoruns ATCC 49748.</title>
        <authorList>
            <person name="Fomenkov A."/>
            <person name="Grabovich M.Y."/>
            <person name="Roberts R.J."/>
        </authorList>
    </citation>
    <scope>NUCLEOTIDE SEQUENCE [LARGE SCALE GENOMIC DNA]</scope>
    <source>
        <strain evidence="6 8">ATCC 49748</strain>
        <plasmid evidence="6">pTfr153</plasmid>
    </source>
</reference>
<dbReference type="InterPro" id="IPR004839">
    <property type="entry name" value="Aminotransferase_I/II_large"/>
</dbReference>